<evidence type="ECO:0000256" key="4">
    <source>
        <dbReference type="ARBA" id="ARBA00022692"/>
    </source>
</evidence>
<keyword evidence="2" id="KW-0813">Transport</keyword>
<evidence type="ECO:0000256" key="6">
    <source>
        <dbReference type="ARBA" id="ARBA00023136"/>
    </source>
</evidence>
<feature type="transmembrane region" description="Helical" evidence="7">
    <location>
        <begin position="159"/>
        <end position="179"/>
    </location>
</feature>
<keyword evidence="6 7" id="KW-0472">Membrane</keyword>
<evidence type="ECO:0000313" key="8">
    <source>
        <dbReference type="EMBL" id="QZN97218.1"/>
    </source>
</evidence>
<feature type="transmembrane region" description="Helical" evidence="7">
    <location>
        <begin position="34"/>
        <end position="55"/>
    </location>
</feature>
<feature type="transmembrane region" description="Helical" evidence="7">
    <location>
        <begin position="61"/>
        <end position="82"/>
    </location>
</feature>
<evidence type="ECO:0000256" key="1">
    <source>
        <dbReference type="ARBA" id="ARBA00004141"/>
    </source>
</evidence>
<evidence type="ECO:0000256" key="2">
    <source>
        <dbReference type="ARBA" id="ARBA00022448"/>
    </source>
</evidence>
<dbReference type="PANTHER" id="PTHR36838">
    <property type="entry name" value="AUXIN EFFLUX CARRIER FAMILY PROTEIN"/>
    <property type="match status" value="1"/>
</dbReference>
<dbReference type="EMBL" id="CP081864">
    <property type="protein sequence ID" value="QZN97218.1"/>
    <property type="molecule type" value="Genomic_DNA"/>
</dbReference>
<proteinExistence type="predicted"/>
<accession>A0ABX9AR59</accession>
<keyword evidence="3" id="KW-1003">Cell membrane</keyword>
<keyword evidence="4 7" id="KW-0812">Transmembrane</keyword>
<feature type="transmembrane region" description="Helical" evidence="7">
    <location>
        <begin position="275"/>
        <end position="298"/>
    </location>
</feature>
<protein>
    <submittedName>
        <fullName evidence="8">AEC family transporter</fullName>
    </submittedName>
</protein>
<feature type="transmembrane region" description="Helical" evidence="7">
    <location>
        <begin position="248"/>
        <end position="268"/>
    </location>
</feature>
<evidence type="ECO:0000313" key="9">
    <source>
        <dbReference type="Proteomes" id="UP000825886"/>
    </source>
</evidence>
<dbReference type="PANTHER" id="PTHR36838:SF3">
    <property type="entry name" value="TRANSPORTER AUXIN EFFLUX CARRIER EC FAMILY"/>
    <property type="match status" value="1"/>
</dbReference>
<reference evidence="8 9" key="1">
    <citation type="submission" date="2021-08" db="EMBL/GenBank/DDBJ databases">
        <title>Culture and genomic analysis of Symbiopectobacterium purcellii sp. nov. gen. nov., isolated from the leafhopper Empoasca decipiens.</title>
        <authorList>
            <person name="Nadal-Jimenez P."/>
            <person name="Siozios S."/>
            <person name="Halliday N."/>
            <person name="Camara M."/>
            <person name="Hurst G.D.D."/>
        </authorList>
    </citation>
    <scope>NUCLEOTIDE SEQUENCE [LARGE SCALE GENOMIC DNA]</scope>
    <source>
        <strain evidence="8 9">SyEd1</strain>
    </source>
</reference>
<sequence>MVDVLIKAFSFILVIIIGYQLKRRGVLQPETGTALSKLMMNFTLPAAVITGFASFQVDHSLLILVAFGLGCNLLLLGVGYIIGRRRPEGLKAYYMINSPGYNIGCFTLPYVQSFLGPVGIVATCLFDAGNSVICTGGSFAAASAATGRSSGWLNIIKRLFSSVPFDVYVFLMIAALMGWHLPPQITLVVSTLGNANPFVAMLIIGMLLEINIERSQLKHVLTILLLRYGSAAAFACLFYFFTPLPLEIRQVLAVVVFAPLSSLSPIFTSRFSGNLSVVASFANSASIMISIVIMTVLLTSMQL</sequence>
<keyword evidence="9" id="KW-1185">Reference proteome</keyword>
<dbReference type="InterPro" id="IPR004776">
    <property type="entry name" value="Mem_transp_PIN-like"/>
</dbReference>
<evidence type="ECO:0000256" key="3">
    <source>
        <dbReference type="ARBA" id="ARBA00022475"/>
    </source>
</evidence>
<organism evidence="8 9">
    <name type="scientific">Symbiopectobacterium purcellii</name>
    <dbReference type="NCBI Taxonomy" id="2871826"/>
    <lineage>
        <taxon>Bacteria</taxon>
        <taxon>Pseudomonadati</taxon>
        <taxon>Pseudomonadota</taxon>
        <taxon>Gammaproteobacteria</taxon>
        <taxon>Enterobacterales</taxon>
        <taxon>Enterobacteriaceae</taxon>
    </lineage>
</organism>
<dbReference type="Pfam" id="PF03547">
    <property type="entry name" value="Mem_trans"/>
    <property type="match status" value="1"/>
</dbReference>
<dbReference type="Proteomes" id="UP000825886">
    <property type="component" value="Chromosome"/>
</dbReference>
<evidence type="ECO:0000256" key="5">
    <source>
        <dbReference type="ARBA" id="ARBA00022989"/>
    </source>
</evidence>
<comment type="subcellular location">
    <subcellularLocation>
        <location evidence="1">Membrane</location>
        <topology evidence="1">Multi-pass membrane protein</topology>
    </subcellularLocation>
</comment>
<feature type="transmembrane region" description="Helical" evidence="7">
    <location>
        <begin position="185"/>
        <end position="208"/>
    </location>
</feature>
<name>A0ABX9AR59_9ENTR</name>
<gene>
    <name evidence="8" type="ORF">K6K13_07635</name>
</gene>
<evidence type="ECO:0000256" key="7">
    <source>
        <dbReference type="SAM" id="Phobius"/>
    </source>
</evidence>
<dbReference type="RefSeq" id="WP_222160239.1">
    <property type="nucleotide sequence ID" value="NZ_CP081864.1"/>
</dbReference>
<feature type="transmembrane region" description="Helical" evidence="7">
    <location>
        <begin position="220"/>
        <end position="242"/>
    </location>
</feature>
<feature type="transmembrane region" description="Helical" evidence="7">
    <location>
        <begin position="6"/>
        <end position="22"/>
    </location>
</feature>
<keyword evidence="5 7" id="KW-1133">Transmembrane helix</keyword>